<reference evidence="1" key="1">
    <citation type="submission" date="2020-10" db="EMBL/GenBank/DDBJ databases">
        <title>Taxonomic study of unclassified bacteria belonging to the class Ktedonobacteria.</title>
        <authorList>
            <person name="Yabe S."/>
            <person name="Wang C.M."/>
            <person name="Zheng Y."/>
            <person name="Sakai Y."/>
            <person name="Cavaletti L."/>
            <person name="Monciardini P."/>
            <person name="Donadio S."/>
        </authorList>
    </citation>
    <scope>NUCLEOTIDE SEQUENCE</scope>
    <source>
        <strain evidence="1">ID150040</strain>
    </source>
</reference>
<name>A0A8J3ISM6_9CHLR</name>
<evidence type="ECO:0000313" key="2">
    <source>
        <dbReference type="Proteomes" id="UP000597444"/>
    </source>
</evidence>
<evidence type="ECO:0000313" key="1">
    <source>
        <dbReference type="EMBL" id="GHO95491.1"/>
    </source>
</evidence>
<protein>
    <submittedName>
        <fullName evidence="1">Uncharacterized protein</fullName>
    </submittedName>
</protein>
<keyword evidence="2" id="KW-1185">Reference proteome</keyword>
<accession>A0A8J3ISM6</accession>
<dbReference type="EMBL" id="BNJK01000001">
    <property type="protein sequence ID" value="GHO95491.1"/>
    <property type="molecule type" value="Genomic_DNA"/>
</dbReference>
<sequence>MSNYQKIGEKTPQAEATYEMVLACSDDYIKSQVKRYLSRYPSFAPQEVQYLETDEIIQRVRIKFWHILERDSIRCPQAYVRSIIYSEIIDMLRRKRAIQPLPTGESEEYHGEFGSIADPEDEVLQQMEGESLLNEVIERVLELPPRQKQAMICQLQDQVDDLVELVDAFKQHRCDIEQIQWPADKAEKQLLRASLSAARRNLAKNIGKDIS</sequence>
<dbReference type="Proteomes" id="UP000597444">
    <property type="component" value="Unassembled WGS sequence"/>
</dbReference>
<gene>
    <name evidence="1" type="ORF">KSF_055390</name>
</gene>
<dbReference type="GO" id="GO:0006352">
    <property type="term" value="P:DNA-templated transcription initiation"/>
    <property type="evidence" value="ECO:0007669"/>
    <property type="project" value="InterPro"/>
</dbReference>
<organism evidence="1 2">
    <name type="scientific">Reticulibacter mediterranei</name>
    <dbReference type="NCBI Taxonomy" id="2778369"/>
    <lineage>
        <taxon>Bacteria</taxon>
        <taxon>Bacillati</taxon>
        <taxon>Chloroflexota</taxon>
        <taxon>Ktedonobacteria</taxon>
        <taxon>Ktedonobacterales</taxon>
        <taxon>Reticulibacteraceae</taxon>
        <taxon>Reticulibacter</taxon>
    </lineage>
</organism>
<dbReference type="RefSeq" id="WP_220206165.1">
    <property type="nucleotide sequence ID" value="NZ_BNJK01000001.1"/>
</dbReference>
<proteinExistence type="predicted"/>
<dbReference type="InterPro" id="IPR013325">
    <property type="entry name" value="RNA_pol_sigma_r2"/>
</dbReference>
<dbReference type="GO" id="GO:0003700">
    <property type="term" value="F:DNA-binding transcription factor activity"/>
    <property type="evidence" value="ECO:0007669"/>
    <property type="project" value="InterPro"/>
</dbReference>
<comment type="caution">
    <text evidence="1">The sequence shown here is derived from an EMBL/GenBank/DDBJ whole genome shotgun (WGS) entry which is preliminary data.</text>
</comment>
<dbReference type="AlphaFoldDB" id="A0A8J3ISM6"/>
<dbReference type="SUPFAM" id="SSF88946">
    <property type="entry name" value="Sigma2 domain of RNA polymerase sigma factors"/>
    <property type="match status" value="1"/>
</dbReference>